<keyword evidence="1" id="KW-1133">Transmembrane helix</keyword>
<dbReference type="AlphaFoldDB" id="A0A914UKE0"/>
<keyword evidence="1" id="KW-0812">Transmembrane</keyword>
<organism evidence="2 3">
    <name type="scientific">Plectus sambesii</name>
    <dbReference type="NCBI Taxonomy" id="2011161"/>
    <lineage>
        <taxon>Eukaryota</taxon>
        <taxon>Metazoa</taxon>
        <taxon>Ecdysozoa</taxon>
        <taxon>Nematoda</taxon>
        <taxon>Chromadorea</taxon>
        <taxon>Plectida</taxon>
        <taxon>Plectina</taxon>
        <taxon>Plectoidea</taxon>
        <taxon>Plectidae</taxon>
        <taxon>Plectus</taxon>
    </lineage>
</organism>
<evidence type="ECO:0000313" key="3">
    <source>
        <dbReference type="WBParaSite" id="PSAMB.scaffold104size79589.g1961.t1"/>
    </source>
</evidence>
<proteinExistence type="predicted"/>
<keyword evidence="1" id="KW-0472">Membrane</keyword>
<dbReference type="Proteomes" id="UP000887566">
    <property type="component" value="Unplaced"/>
</dbReference>
<dbReference type="WBParaSite" id="PSAMB.scaffold104size79589.g1961.t1">
    <property type="protein sequence ID" value="PSAMB.scaffold104size79589.g1961.t1"/>
    <property type="gene ID" value="PSAMB.scaffold104size79589.g1961"/>
</dbReference>
<protein>
    <submittedName>
        <fullName evidence="3">Uncharacterized protein</fullName>
    </submittedName>
</protein>
<name>A0A914UKE0_9BILA</name>
<keyword evidence="2" id="KW-1185">Reference proteome</keyword>
<feature type="transmembrane region" description="Helical" evidence="1">
    <location>
        <begin position="75"/>
        <end position="95"/>
    </location>
</feature>
<evidence type="ECO:0000256" key="1">
    <source>
        <dbReference type="SAM" id="Phobius"/>
    </source>
</evidence>
<sequence>MGEAIEDAGIFTLAVGESFPAQRRKEQRQRWKRARRLALHKLMFFVVLRFFFGQLNYTDKRRITPAMYTQRDDNFAIIIIISINITIVVVVVIVVV</sequence>
<accession>A0A914UKE0</accession>
<reference evidence="3" key="1">
    <citation type="submission" date="2022-11" db="UniProtKB">
        <authorList>
            <consortium name="WormBaseParasite"/>
        </authorList>
    </citation>
    <scope>IDENTIFICATION</scope>
</reference>
<evidence type="ECO:0000313" key="2">
    <source>
        <dbReference type="Proteomes" id="UP000887566"/>
    </source>
</evidence>
<feature type="transmembrane region" description="Helical" evidence="1">
    <location>
        <begin position="37"/>
        <end position="55"/>
    </location>
</feature>